<feature type="transmembrane region" description="Helical" evidence="6">
    <location>
        <begin position="247"/>
        <end position="266"/>
    </location>
</feature>
<dbReference type="SUPFAM" id="SSF143865">
    <property type="entry name" value="CorA soluble domain-like"/>
    <property type="match status" value="1"/>
</dbReference>
<dbReference type="Proteomes" id="UP000003571">
    <property type="component" value="Unassembled WGS sequence"/>
</dbReference>
<keyword evidence="5 6" id="KW-0472">Membrane</keyword>
<proteinExistence type="inferred from homology"/>
<dbReference type="Gene3D" id="1.20.58.340">
    <property type="entry name" value="Magnesium transport protein CorA, transmembrane region"/>
    <property type="match status" value="2"/>
</dbReference>
<dbReference type="Pfam" id="PF01544">
    <property type="entry name" value="CorA"/>
    <property type="match status" value="1"/>
</dbReference>
<feature type="transmembrane region" description="Helical" evidence="6">
    <location>
        <begin position="278"/>
        <end position="304"/>
    </location>
</feature>
<dbReference type="PATRIC" id="fig|907348.3.peg.639"/>
<organism evidence="7 8">
    <name type="scientific">Treponema saccharophilum DSM 2985</name>
    <dbReference type="NCBI Taxonomy" id="907348"/>
    <lineage>
        <taxon>Bacteria</taxon>
        <taxon>Pseudomonadati</taxon>
        <taxon>Spirochaetota</taxon>
        <taxon>Spirochaetia</taxon>
        <taxon>Spirochaetales</taxon>
        <taxon>Treponemataceae</taxon>
        <taxon>Treponema</taxon>
    </lineage>
</organism>
<comment type="similarity">
    <text evidence="2">Belongs to the CorA metal ion transporter (MIT) (TC 1.A.35) family.</text>
</comment>
<evidence type="ECO:0000256" key="5">
    <source>
        <dbReference type="ARBA" id="ARBA00023136"/>
    </source>
</evidence>
<dbReference type="PANTHER" id="PTHR47891">
    <property type="entry name" value="TRANSPORTER-RELATED"/>
    <property type="match status" value="1"/>
</dbReference>
<comment type="subcellular location">
    <subcellularLocation>
        <location evidence="1">Membrane</location>
        <topology evidence="1">Multi-pass membrane protein</topology>
    </subcellularLocation>
</comment>
<evidence type="ECO:0000256" key="3">
    <source>
        <dbReference type="ARBA" id="ARBA00022692"/>
    </source>
</evidence>
<dbReference type="PANTHER" id="PTHR47891:SF2">
    <property type="entry name" value="MAGNESIUM AND COBALT TRANSPORTER"/>
    <property type="match status" value="1"/>
</dbReference>
<sequence length="315" mass="36267">MLQNVKKEEIAPDKRLWIDARNVTQSEIKTLQDEYGLDPDLLMDVIDPDELSRIESWDGYNLAIMRLPVFTPNSDVSYTTTPIGAVIFPEKIITICWTDCEVLRDISENRIKGLTLNDFPAFVIRILSRADIMFLRYLKEINRRTNSIQNELHDEIENAELIQLLNIQKSLTFFTTSLKANQLLLEKIRKTRILVLDSDDQEWLDDVEVDNRQAMEMADSYSQITAGIMDAFSSVISNNMNVVMQKLTVISLVLMIVSAITSFWGMNIRLPFSTGTDWTGLLFITSLCAVSATLAYLVMNFNPFRRLGKRMRRRH</sequence>
<dbReference type="GO" id="GO:0016020">
    <property type="term" value="C:membrane"/>
    <property type="evidence" value="ECO:0007669"/>
    <property type="project" value="UniProtKB-SubCell"/>
</dbReference>
<protein>
    <submittedName>
        <fullName evidence="7">Mg2 transporter protein CorA family protein</fullName>
    </submittedName>
</protein>
<evidence type="ECO:0000256" key="6">
    <source>
        <dbReference type="SAM" id="Phobius"/>
    </source>
</evidence>
<dbReference type="InterPro" id="IPR047199">
    <property type="entry name" value="CorA-like"/>
</dbReference>
<dbReference type="SUPFAM" id="SSF144083">
    <property type="entry name" value="Magnesium transport protein CorA, transmembrane region"/>
    <property type="match status" value="1"/>
</dbReference>
<reference evidence="7 8" key="1">
    <citation type="submission" date="2011-09" db="EMBL/GenBank/DDBJ databases">
        <title>The draft genome of Treponema saccharophilum DSM 2985.</title>
        <authorList>
            <consortium name="US DOE Joint Genome Institute (JGI-PGF)"/>
            <person name="Lucas S."/>
            <person name="Copeland A."/>
            <person name="Lapidus A."/>
            <person name="Glavina del Rio T."/>
            <person name="Dalin E."/>
            <person name="Tice H."/>
            <person name="Bruce D."/>
            <person name="Goodwin L."/>
            <person name="Pitluck S."/>
            <person name="Peters L."/>
            <person name="Kyrpides N."/>
            <person name="Mavromatis K."/>
            <person name="Ivanova N."/>
            <person name="Markowitz V."/>
            <person name="Cheng J.-F."/>
            <person name="Hugenholtz P."/>
            <person name="Woyke T."/>
            <person name="Wu D."/>
            <person name="Gronow S."/>
            <person name="Wellnitz S."/>
            <person name="Brambilla E."/>
            <person name="Klenk H.-P."/>
            <person name="Eisen J.A."/>
        </authorList>
    </citation>
    <scope>NUCLEOTIDE SEQUENCE [LARGE SCALE GENOMIC DNA]</scope>
    <source>
        <strain evidence="7 8">DSM 2985</strain>
    </source>
</reference>
<keyword evidence="8" id="KW-1185">Reference proteome</keyword>
<dbReference type="GO" id="GO:0046873">
    <property type="term" value="F:metal ion transmembrane transporter activity"/>
    <property type="evidence" value="ECO:0007669"/>
    <property type="project" value="InterPro"/>
</dbReference>
<gene>
    <name evidence="7" type="ORF">TresaDRAFT_1922</name>
</gene>
<keyword evidence="3 6" id="KW-0812">Transmembrane</keyword>
<name>H7EIJ1_9SPIR</name>
<dbReference type="eggNOG" id="COG0598">
    <property type="taxonomic scope" value="Bacteria"/>
</dbReference>
<evidence type="ECO:0000313" key="7">
    <source>
        <dbReference type="EMBL" id="EIC02642.1"/>
    </source>
</evidence>
<evidence type="ECO:0000256" key="1">
    <source>
        <dbReference type="ARBA" id="ARBA00004141"/>
    </source>
</evidence>
<evidence type="ECO:0000313" key="8">
    <source>
        <dbReference type="Proteomes" id="UP000003571"/>
    </source>
</evidence>
<dbReference type="Gene3D" id="3.30.460.20">
    <property type="entry name" value="CorA soluble domain-like"/>
    <property type="match status" value="1"/>
</dbReference>
<dbReference type="EMBL" id="AGRW01000036">
    <property type="protein sequence ID" value="EIC02642.1"/>
    <property type="molecule type" value="Genomic_DNA"/>
</dbReference>
<dbReference type="InterPro" id="IPR002523">
    <property type="entry name" value="MgTranspt_CorA/ZnTranspt_ZntB"/>
</dbReference>
<comment type="caution">
    <text evidence="7">The sequence shown here is derived from an EMBL/GenBank/DDBJ whole genome shotgun (WGS) entry which is preliminary data.</text>
</comment>
<dbReference type="AlphaFoldDB" id="H7EIJ1"/>
<dbReference type="InterPro" id="IPR045861">
    <property type="entry name" value="CorA_cytoplasmic_dom"/>
</dbReference>
<evidence type="ECO:0000256" key="4">
    <source>
        <dbReference type="ARBA" id="ARBA00022989"/>
    </source>
</evidence>
<dbReference type="CDD" id="cd12827">
    <property type="entry name" value="EcCorA_ZntB-like_u2"/>
    <property type="match status" value="1"/>
</dbReference>
<dbReference type="STRING" id="907348.TresaDRAFT_1922"/>
<accession>H7EIJ1</accession>
<dbReference type="InterPro" id="IPR045863">
    <property type="entry name" value="CorA_TM1_TM2"/>
</dbReference>
<evidence type="ECO:0000256" key="2">
    <source>
        <dbReference type="ARBA" id="ARBA00009765"/>
    </source>
</evidence>
<keyword evidence="4 6" id="KW-1133">Transmembrane helix</keyword>